<dbReference type="InterPro" id="IPR016024">
    <property type="entry name" value="ARM-type_fold"/>
</dbReference>
<dbReference type="RefSeq" id="WP_034316138.1">
    <property type="nucleotide sequence ID" value="NZ_JFBM01000025.1"/>
</dbReference>
<comment type="caution">
    <text evidence="2">The sequence shown here is derived from an EMBL/GenBank/DDBJ whole genome shotgun (WGS) entry which is preliminary data.</text>
</comment>
<protein>
    <submittedName>
        <fullName evidence="2">Uncharacterized protein</fullName>
    </submittedName>
</protein>
<feature type="compositionally biased region" description="Pro residues" evidence="1">
    <location>
        <begin position="14"/>
        <end position="24"/>
    </location>
</feature>
<feature type="region of interest" description="Disordered" evidence="1">
    <location>
        <begin position="1"/>
        <end position="46"/>
    </location>
</feature>
<accession>A0A2P2FNV3</accession>
<evidence type="ECO:0000313" key="3">
    <source>
        <dbReference type="Proteomes" id="UP000256220"/>
    </source>
</evidence>
<sequence length="711" mass="77372">MSEDEQAEPAPNETEPPPQEVGPEPPKENPAPSSREEAVKGLRGEASELSNGRFTKIISAAADRLAGAGNLNLFHGDIIVDGDFVAGPGGRSGARRSSRARTEPQDVLKATEYFVAPPDFTDGVGRLQSTSLLVMADAAGTGRFTRALATLRDVLGEDANVYRVTSSMLGNPNWRVPHPRSGYVVVDNAGGDGKFAAGKLTDDWLVKTSERLLAEESYLVVVTGPVTGSLASASKRMEFVVEEFELPDPIEIVRRRMAGELPWLSPSELEEHLSTDGLAELLEDRDDPRFATRVASAVAEAVRTRDDVGKVVGRLSNPEDQVREWLSSSPDTADVALVLATAVLEDAGYLHVADAAIALYRQLSTSSATLTLRYLRRILAKRGWLELVTPPAGDSGVPRLRFKSAHLRVAVLGVTWFELDGARAKILEWLKSLAEHNDVEVRARTAQAAGILATNDFEHGLHKYLLPWAASKTAVLRQSAAHGLNVAGTIGGNAEAAWTHIEQWAAFESPTRSPKLPITAGLAVGGRLGFDAPRRALFVLRTLVHRDSWDLLEPVAISTKSLLQAGRTTEVLQALLEWADRSDDEEATVRILMAFSFAVLPEDGTGNRPLLMREKHEHRDVLPELWGRALADSSARKLARTALRSWVRYADQDETASSAVLDVLVGIADRGSADLERVLRLLRRWAQDPYAPSDKAAEFHDTLVDLEKEAS</sequence>
<evidence type="ECO:0000313" key="2">
    <source>
        <dbReference type="EMBL" id="KFU78400.1"/>
    </source>
</evidence>
<dbReference type="EMBL" id="JFBM01000025">
    <property type="protein sequence ID" value="KFU78400.1"/>
    <property type="molecule type" value="Genomic_DNA"/>
</dbReference>
<reference evidence="2 3" key="1">
    <citation type="journal article" date="2014" name="Genome Announc.">
        <title>Draft Genome Sequence of Amycolatopsis lurida NRRL 2430, Producer of the Glycopeptide Family Antibiotic Ristocetin.</title>
        <authorList>
            <person name="Kwun M.J."/>
            <person name="Hong H.J."/>
        </authorList>
    </citation>
    <scope>NUCLEOTIDE SEQUENCE [LARGE SCALE GENOMIC DNA]</scope>
    <source>
        <strain evidence="2 3">NRRL 2430</strain>
    </source>
</reference>
<evidence type="ECO:0000256" key="1">
    <source>
        <dbReference type="SAM" id="MobiDB-lite"/>
    </source>
</evidence>
<keyword evidence="3" id="KW-1185">Reference proteome</keyword>
<proteinExistence type="predicted"/>
<dbReference type="Proteomes" id="UP000256220">
    <property type="component" value="Unassembled WGS sequence"/>
</dbReference>
<name>A0A2P2FNV3_AMYLU</name>
<feature type="compositionally biased region" description="Basic and acidic residues" evidence="1">
    <location>
        <begin position="34"/>
        <end position="46"/>
    </location>
</feature>
<dbReference type="AlphaFoldDB" id="A0A2P2FNV3"/>
<dbReference type="SUPFAM" id="SSF48371">
    <property type="entry name" value="ARM repeat"/>
    <property type="match status" value="1"/>
</dbReference>
<organism evidence="2 3">
    <name type="scientific">Amycolatopsis lurida NRRL 2430</name>
    <dbReference type="NCBI Taxonomy" id="1460371"/>
    <lineage>
        <taxon>Bacteria</taxon>
        <taxon>Bacillati</taxon>
        <taxon>Actinomycetota</taxon>
        <taxon>Actinomycetes</taxon>
        <taxon>Pseudonocardiales</taxon>
        <taxon>Pseudonocardiaceae</taxon>
        <taxon>Amycolatopsis</taxon>
    </lineage>
</organism>
<gene>
    <name evidence="2" type="ORF">BB31_26200</name>
</gene>